<reference evidence="2" key="1">
    <citation type="journal article" date="2021" name="Proc. Natl. Acad. Sci. U.S.A.">
        <title>A Catalog of Tens of Thousands of Viruses from Human Metagenomes Reveals Hidden Associations with Chronic Diseases.</title>
        <authorList>
            <person name="Tisza M.J."/>
            <person name="Buck C.B."/>
        </authorList>
    </citation>
    <scope>NUCLEOTIDE SEQUENCE</scope>
    <source>
        <strain evidence="2">Cts3e7</strain>
    </source>
</reference>
<keyword evidence="1" id="KW-0812">Transmembrane</keyword>
<feature type="transmembrane region" description="Helical" evidence="1">
    <location>
        <begin position="49"/>
        <end position="70"/>
    </location>
</feature>
<proteinExistence type="predicted"/>
<dbReference type="Pfam" id="PF04860">
    <property type="entry name" value="Phage_portal"/>
    <property type="match status" value="1"/>
</dbReference>
<dbReference type="NCBIfam" id="TIGR01537">
    <property type="entry name" value="portal_HK97"/>
    <property type="match status" value="1"/>
</dbReference>
<dbReference type="Gene3D" id="1.20.1270.210">
    <property type="match status" value="1"/>
</dbReference>
<organism evidence="2">
    <name type="scientific">Virus sp. cts3e7</name>
    <dbReference type="NCBI Taxonomy" id="2825802"/>
    <lineage>
        <taxon>Viruses</taxon>
    </lineage>
</organism>
<dbReference type="InterPro" id="IPR006944">
    <property type="entry name" value="Phage/GTA_portal"/>
</dbReference>
<accession>A0A8S5RMN8</accession>
<keyword evidence="1" id="KW-0472">Membrane</keyword>
<protein>
    <submittedName>
        <fullName evidence="2">Portal protein</fullName>
    </submittedName>
</protein>
<dbReference type="EMBL" id="BK059126">
    <property type="protein sequence ID" value="DAE32623.1"/>
    <property type="molecule type" value="Genomic_DNA"/>
</dbReference>
<name>A0A8S5RMN8_9VIRU</name>
<evidence type="ECO:0000313" key="2">
    <source>
        <dbReference type="EMBL" id="DAE32623.1"/>
    </source>
</evidence>
<evidence type="ECO:0000256" key="1">
    <source>
        <dbReference type="SAM" id="Phobius"/>
    </source>
</evidence>
<keyword evidence="1" id="KW-1133">Transmembrane helix</keyword>
<dbReference type="InterPro" id="IPR006427">
    <property type="entry name" value="Portal_HK97"/>
</dbReference>
<sequence>MGLIKNFFGLEVREEAVVSENSFIDTADDVDLGLPSFDASTNVTRKQALSVPAVASALFLISGIIAGIPIKLYRRDGNTITEITDDERTKLLNIETNSTLGAFETKQAMINDLIMEGACYCYIGKDGNSATSLQYLPKYRVSVLDNGKLIDRTVLFLVDGSYYDNFNIMRAVRNSNDGVHGRGLLDDNATQISSMYNALVYENGVISKGVRKGFLKSEGRLTVKALEALKKAWRMMTAKLGTSDVIVLNKGITFESADSTAVENQLNESKQTNADLIYKLFGFTDKTFTDEKAFNIFVKTTIMPIVNCFVEAINRSMLLETEKGNLYFSLDMNDLLKADMLTRFNAYKTALDSNWINVDEIRQREDLSPMGIDFVSMNLANVFYYPDTKKVYTPNTGVLGDLTTLKSVKGGENDEN</sequence>